<proteinExistence type="predicted"/>
<dbReference type="VEuPathDB" id="AmoebaDB:FDP41_006797"/>
<accession>A0A6A5BAC9</accession>
<feature type="region of interest" description="Disordered" evidence="1">
    <location>
        <begin position="21"/>
        <end position="66"/>
    </location>
</feature>
<dbReference type="Proteomes" id="UP000444721">
    <property type="component" value="Unassembled WGS sequence"/>
</dbReference>
<gene>
    <name evidence="2" type="ORF">FDP41_006797</name>
</gene>
<dbReference type="OrthoDB" id="10476115at2759"/>
<dbReference type="VEuPathDB" id="AmoebaDB:NfTy_075340"/>
<dbReference type="AlphaFoldDB" id="A0A6A5BAC9"/>
<dbReference type="RefSeq" id="XP_044558900.1">
    <property type="nucleotide sequence ID" value="XM_044710470.1"/>
</dbReference>
<organism evidence="2 3">
    <name type="scientific">Naegleria fowleri</name>
    <name type="common">Brain eating amoeba</name>
    <dbReference type="NCBI Taxonomy" id="5763"/>
    <lineage>
        <taxon>Eukaryota</taxon>
        <taxon>Discoba</taxon>
        <taxon>Heterolobosea</taxon>
        <taxon>Tetramitia</taxon>
        <taxon>Eutetramitia</taxon>
        <taxon>Vahlkampfiidae</taxon>
        <taxon>Naegleria</taxon>
    </lineage>
</organism>
<name>A0A6A5BAC9_NAEFO</name>
<feature type="compositionally biased region" description="Polar residues" evidence="1">
    <location>
        <begin position="42"/>
        <end position="53"/>
    </location>
</feature>
<protein>
    <submittedName>
        <fullName evidence="2">Uncharacterized protein</fullName>
    </submittedName>
</protein>
<dbReference type="GeneID" id="68114015"/>
<sequence length="131" mass="15012">MNKAEIRKPLSFRNASQLLDTSEDKVVNETPLDNAHEGSDRTLLSATGTDQTTLDSSFESSLSSSDQISDELLLAEQIRREKERNEPYQMFFYYPKYLHPEAVALIAQNLLNEWEEEENKLSATKSNQQIK</sequence>
<evidence type="ECO:0000313" key="3">
    <source>
        <dbReference type="Proteomes" id="UP000444721"/>
    </source>
</evidence>
<dbReference type="EMBL" id="VFQX01000053">
    <property type="protein sequence ID" value="KAF0974187.1"/>
    <property type="molecule type" value="Genomic_DNA"/>
</dbReference>
<feature type="compositionally biased region" description="Low complexity" evidence="1">
    <location>
        <begin position="54"/>
        <end position="66"/>
    </location>
</feature>
<evidence type="ECO:0000313" key="2">
    <source>
        <dbReference type="EMBL" id="KAF0974187.1"/>
    </source>
</evidence>
<keyword evidence="3" id="KW-1185">Reference proteome</keyword>
<reference evidence="2 3" key="1">
    <citation type="journal article" date="2019" name="Sci. Rep.">
        <title>Nanopore sequencing improves the draft genome of the human pathogenic amoeba Naegleria fowleri.</title>
        <authorList>
            <person name="Liechti N."/>
            <person name="Schurch N."/>
            <person name="Bruggmann R."/>
            <person name="Wittwer M."/>
        </authorList>
    </citation>
    <scope>NUCLEOTIDE SEQUENCE [LARGE SCALE GENOMIC DNA]</scope>
    <source>
        <strain evidence="2 3">ATCC 30894</strain>
    </source>
</reference>
<dbReference type="VEuPathDB" id="AmoebaDB:NF0045280"/>
<evidence type="ECO:0000256" key="1">
    <source>
        <dbReference type="SAM" id="MobiDB-lite"/>
    </source>
</evidence>
<comment type="caution">
    <text evidence="2">The sequence shown here is derived from an EMBL/GenBank/DDBJ whole genome shotgun (WGS) entry which is preliminary data.</text>
</comment>